<dbReference type="GO" id="GO:0004340">
    <property type="term" value="F:glucokinase activity"/>
    <property type="evidence" value="ECO:0007669"/>
    <property type="project" value="InterPro"/>
</dbReference>
<reference evidence="4 5" key="1">
    <citation type="journal article" date="2011" name="J. Bacteriol.">
        <title>Genome sequence of the mercury-methylating and pleomorphic Desulfovibrio africanus Strain Walvis Bay.</title>
        <authorList>
            <person name="Brown S.D."/>
            <person name="Wall J.D."/>
            <person name="Kucken A.M."/>
            <person name="Gilmour C.C."/>
            <person name="Podar M."/>
            <person name="Brandt C.C."/>
            <person name="Teshima H."/>
            <person name="Detter J.C."/>
            <person name="Han C.S."/>
            <person name="Land M.L."/>
            <person name="Lucas S."/>
            <person name="Han J."/>
            <person name="Pennacchio L."/>
            <person name="Nolan M."/>
            <person name="Pitluck S."/>
            <person name="Woyke T."/>
            <person name="Goodwin L."/>
            <person name="Palumbo A.V."/>
            <person name="Elias D.A."/>
        </authorList>
    </citation>
    <scope>NUCLEOTIDE SEQUENCE [LARGE SCALE GENOMIC DNA]</scope>
    <source>
        <strain evidence="4 5">Walvis Bay</strain>
    </source>
</reference>
<dbReference type="GO" id="GO:0006096">
    <property type="term" value="P:glycolytic process"/>
    <property type="evidence" value="ECO:0007669"/>
    <property type="project" value="InterPro"/>
</dbReference>
<dbReference type="RefSeq" id="WP_014259630.1">
    <property type="nucleotide sequence ID" value="NC_016629.1"/>
</dbReference>
<dbReference type="PANTHER" id="PTHR47363">
    <property type="entry name" value="GLUCOKINASE"/>
    <property type="match status" value="1"/>
</dbReference>
<dbReference type="KEGG" id="daf:Desaf_1509"/>
<dbReference type="InterPro" id="IPR043129">
    <property type="entry name" value="ATPase_NBD"/>
</dbReference>
<comment type="similarity">
    <text evidence="3">Belongs to the bacterial glucokinase family.</text>
</comment>
<dbReference type="PANTHER" id="PTHR47363:SF1">
    <property type="entry name" value="GLUCOKINASE"/>
    <property type="match status" value="1"/>
</dbReference>
<dbReference type="HOGENOM" id="CLU_042582_0_0_7"/>
<dbReference type="STRING" id="690850.Desaf_1509"/>
<organism evidence="4 5">
    <name type="scientific">Desulfocurvibacter africanus subsp. africanus str. Walvis Bay</name>
    <dbReference type="NCBI Taxonomy" id="690850"/>
    <lineage>
        <taxon>Bacteria</taxon>
        <taxon>Pseudomonadati</taxon>
        <taxon>Thermodesulfobacteriota</taxon>
        <taxon>Desulfovibrionia</taxon>
        <taxon>Desulfovibrionales</taxon>
        <taxon>Desulfovibrionaceae</taxon>
        <taxon>Desulfocurvibacter</taxon>
    </lineage>
</organism>
<dbReference type="CDD" id="cd24008">
    <property type="entry name" value="ASKHA_NBD_GLK"/>
    <property type="match status" value="1"/>
</dbReference>
<evidence type="ECO:0000256" key="2">
    <source>
        <dbReference type="ARBA" id="ARBA00022777"/>
    </source>
</evidence>
<protein>
    <submittedName>
        <fullName evidence="4">Glucokinase</fullName>
    </submittedName>
</protein>
<gene>
    <name evidence="4" type="ORF">Desaf_1509</name>
</gene>
<dbReference type="Gene3D" id="3.30.420.40">
    <property type="match status" value="1"/>
</dbReference>
<dbReference type="Gene3D" id="3.40.367.20">
    <property type="match status" value="1"/>
</dbReference>
<proteinExistence type="inferred from homology"/>
<dbReference type="AlphaFoldDB" id="F3Z0M2"/>
<dbReference type="InterPro" id="IPR003836">
    <property type="entry name" value="Glucokinase"/>
</dbReference>
<accession>F3Z0M2</accession>
<evidence type="ECO:0000256" key="1">
    <source>
        <dbReference type="ARBA" id="ARBA00022679"/>
    </source>
</evidence>
<dbReference type="eggNOG" id="COG0837">
    <property type="taxonomic scope" value="Bacteria"/>
</dbReference>
<dbReference type="EMBL" id="CP003221">
    <property type="protein sequence ID" value="EGJ49846.1"/>
    <property type="molecule type" value="Genomic_DNA"/>
</dbReference>
<name>F3Z0M2_DESAF</name>
<dbReference type="GO" id="GO:0005524">
    <property type="term" value="F:ATP binding"/>
    <property type="evidence" value="ECO:0007669"/>
    <property type="project" value="InterPro"/>
</dbReference>
<evidence type="ECO:0000256" key="3">
    <source>
        <dbReference type="RuleBase" id="RU004046"/>
    </source>
</evidence>
<sequence>MKRILAADIGGTNSRFASFTTDGLSLVLEDMLRLPTKQFGSFLELVDALEGEGFPASLRRSDMTVIAVAGAVRERVYAKPPNIPWEIDFSHGREIFGEGGYFLINDFVAQAFGCQTDAAVGAREIKPGTAQEDAALAAIGAGTGLGHCALLPDLCGGYIAAPSEAGHASFAFMGPEEQEYERFLLARTGKPYAYGDIVVTGLGLSLVHGFLTGEDLDPAGVSARLTEDCATTAWFARFYGRACRNYALSVLAMRGVHVVGGVAAKNPMLVMHPNFRQEFVESPNYGWLLREIPVYLNDNEDSGLWGAAFYGLMNLR</sequence>
<evidence type="ECO:0000313" key="4">
    <source>
        <dbReference type="EMBL" id="EGJ49846.1"/>
    </source>
</evidence>
<dbReference type="GO" id="GO:0005536">
    <property type="term" value="F:D-glucose binding"/>
    <property type="evidence" value="ECO:0007669"/>
    <property type="project" value="InterPro"/>
</dbReference>
<dbReference type="Proteomes" id="UP000007844">
    <property type="component" value="Chromosome"/>
</dbReference>
<evidence type="ECO:0000313" key="5">
    <source>
        <dbReference type="Proteomes" id="UP000007844"/>
    </source>
</evidence>
<keyword evidence="1" id="KW-0808">Transferase</keyword>
<dbReference type="Pfam" id="PF02685">
    <property type="entry name" value="Glucokinase"/>
    <property type="match status" value="1"/>
</dbReference>
<keyword evidence="5" id="KW-1185">Reference proteome</keyword>
<keyword evidence="2 4" id="KW-0418">Kinase</keyword>
<dbReference type="SUPFAM" id="SSF53067">
    <property type="entry name" value="Actin-like ATPase domain"/>
    <property type="match status" value="1"/>
</dbReference>